<dbReference type="EMBL" id="JAUYZG010000019">
    <property type="protein sequence ID" value="KAK2878942.1"/>
    <property type="molecule type" value="Genomic_DNA"/>
</dbReference>
<keyword evidence="3" id="KW-1185">Reference proteome</keyword>
<comment type="caution">
    <text evidence="2">The sequence shown here is derived from an EMBL/GenBank/DDBJ whole genome shotgun (WGS) entry which is preliminary data.</text>
</comment>
<feature type="region of interest" description="Disordered" evidence="1">
    <location>
        <begin position="44"/>
        <end position="84"/>
    </location>
</feature>
<accession>A0AA88PEF9</accession>
<evidence type="ECO:0000256" key="1">
    <source>
        <dbReference type="SAM" id="MobiDB-lite"/>
    </source>
</evidence>
<proteinExistence type="predicted"/>
<gene>
    <name evidence="2" type="ORF">Q8A67_019733</name>
</gene>
<organism evidence="2 3">
    <name type="scientific">Cirrhinus molitorella</name>
    <name type="common">mud carp</name>
    <dbReference type="NCBI Taxonomy" id="172907"/>
    <lineage>
        <taxon>Eukaryota</taxon>
        <taxon>Metazoa</taxon>
        <taxon>Chordata</taxon>
        <taxon>Craniata</taxon>
        <taxon>Vertebrata</taxon>
        <taxon>Euteleostomi</taxon>
        <taxon>Actinopterygii</taxon>
        <taxon>Neopterygii</taxon>
        <taxon>Teleostei</taxon>
        <taxon>Ostariophysi</taxon>
        <taxon>Cypriniformes</taxon>
        <taxon>Cyprinidae</taxon>
        <taxon>Labeoninae</taxon>
        <taxon>Labeonini</taxon>
        <taxon>Cirrhinus</taxon>
    </lineage>
</organism>
<sequence length="155" mass="16879">MERGMMRTSVSGKQPPCCIIPSAVLDKGCTCLLIVHMFRLPGRSSSGAGVFRPGRVTQQPGEGPGRGSCATGEASLQSAPLPSRPIKPVVHVATCRQGGAREDLLPERERTRQEEEKEGGRGVCGVRALPKQKQSRREPHQSHRTLRWDILGYLS</sequence>
<name>A0AA88PEF9_9TELE</name>
<protein>
    <submittedName>
        <fullName evidence="2">Uncharacterized protein</fullName>
    </submittedName>
</protein>
<evidence type="ECO:0000313" key="2">
    <source>
        <dbReference type="EMBL" id="KAK2878942.1"/>
    </source>
</evidence>
<feature type="compositionally biased region" description="Basic and acidic residues" evidence="1">
    <location>
        <begin position="99"/>
        <end position="120"/>
    </location>
</feature>
<evidence type="ECO:0000313" key="3">
    <source>
        <dbReference type="Proteomes" id="UP001187343"/>
    </source>
</evidence>
<reference evidence="2" key="1">
    <citation type="submission" date="2023-08" db="EMBL/GenBank/DDBJ databases">
        <title>Chromosome-level Genome Assembly of mud carp (Cirrhinus molitorella).</title>
        <authorList>
            <person name="Liu H."/>
        </authorList>
    </citation>
    <scope>NUCLEOTIDE SEQUENCE</scope>
    <source>
        <strain evidence="2">Prfri</strain>
        <tissue evidence="2">Muscle</tissue>
    </source>
</reference>
<dbReference type="Proteomes" id="UP001187343">
    <property type="component" value="Unassembled WGS sequence"/>
</dbReference>
<dbReference type="AlphaFoldDB" id="A0AA88PEF9"/>
<feature type="region of interest" description="Disordered" evidence="1">
    <location>
        <begin position="97"/>
        <end position="143"/>
    </location>
</feature>